<evidence type="ECO:0000256" key="5">
    <source>
        <dbReference type="ARBA" id="ARBA00023125"/>
    </source>
</evidence>
<dbReference type="Gene3D" id="2.170.270.10">
    <property type="entry name" value="SET domain"/>
    <property type="match status" value="1"/>
</dbReference>
<dbReference type="Pfam" id="PF21203">
    <property type="entry name" value="ECM10"/>
    <property type="match status" value="1"/>
</dbReference>
<dbReference type="SMART" id="SM00614">
    <property type="entry name" value="ZnF_BED"/>
    <property type="match status" value="1"/>
</dbReference>
<keyword evidence="2" id="KW-0479">Metal-binding</keyword>
<dbReference type="GO" id="GO:0008270">
    <property type="term" value="F:zinc ion binding"/>
    <property type="evidence" value="ECO:0007669"/>
    <property type="project" value="UniProtKB-KW"/>
</dbReference>
<gene>
    <name evidence="11" type="ORF">KIL84_001552</name>
</gene>
<keyword evidence="8" id="KW-0732">Signal</keyword>
<organism evidence="11 12">
    <name type="scientific">Mauremys mutica</name>
    <name type="common">yellowpond turtle</name>
    <dbReference type="NCBI Taxonomy" id="74926"/>
    <lineage>
        <taxon>Eukaryota</taxon>
        <taxon>Metazoa</taxon>
        <taxon>Chordata</taxon>
        <taxon>Craniata</taxon>
        <taxon>Vertebrata</taxon>
        <taxon>Euteleostomi</taxon>
        <taxon>Archelosauria</taxon>
        <taxon>Testudinata</taxon>
        <taxon>Testudines</taxon>
        <taxon>Cryptodira</taxon>
        <taxon>Durocryptodira</taxon>
        <taxon>Testudinoidea</taxon>
        <taxon>Geoemydidae</taxon>
        <taxon>Geoemydinae</taxon>
        <taxon>Mauremys</taxon>
    </lineage>
</organism>
<dbReference type="PANTHER" id="PTHR46169:SF2">
    <property type="entry name" value="E3 SUMO-PROTEIN LIGASE ZBED1"/>
    <property type="match status" value="1"/>
</dbReference>
<comment type="caution">
    <text evidence="11">The sequence shown here is derived from an EMBL/GenBank/DDBJ whole genome shotgun (WGS) entry which is preliminary data.</text>
</comment>
<accession>A0A9D3XIP3</accession>
<evidence type="ECO:0000256" key="3">
    <source>
        <dbReference type="ARBA" id="ARBA00022771"/>
    </source>
</evidence>
<dbReference type="InterPro" id="IPR001214">
    <property type="entry name" value="SET_dom"/>
</dbReference>
<dbReference type="Pfam" id="PF05699">
    <property type="entry name" value="Dimer_Tnp_hAT"/>
    <property type="match status" value="1"/>
</dbReference>
<dbReference type="SUPFAM" id="SSF57667">
    <property type="entry name" value="beta-beta-alpha zinc fingers"/>
    <property type="match status" value="1"/>
</dbReference>
<keyword evidence="3 7" id="KW-0863">Zinc-finger</keyword>
<proteinExistence type="predicted"/>
<dbReference type="PROSITE" id="PS50280">
    <property type="entry name" value="SET"/>
    <property type="match status" value="1"/>
</dbReference>
<evidence type="ECO:0000256" key="1">
    <source>
        <dbReference type="ARBA" id="ARBA00004123"/>
    </source>
</evidence>
<feature type="chain" id="PRO_5038781811" evidence="8">
    <location>
        <begin position="27"/>
        <end position="1090"/>
    </location>
</feature>
<evidence type="ECO:0000259" key="9">
    <source>
        <dbReference type="PROSITE" id="PS50280"/>
    </source>
</evidence>
<evidence type="ECO:0000256" key="7">
    <source>
        <dbReference type="PROSITE-ProRule" id="PRU00027"/>
    </source>
</evidence>
<dbReference type="GO" id="GO:0046983">
    <property type="term" value="F:protein dimerization activity"/>
    <property type="evidence" value="ECO:0007669"/>
    <property type="project" value="InterPro"/>
</dbReference>
<dbReference type="SUPFAM" id="SSF53098">
    <property type="entry name" value="Ribonuclease H-like"/>
    <property type="match status" value="1"/>
</dbReference>
<dbReference type="InterPro" id="IPR003656">
    <property type="entry name" value="Znf_BED"/>
</dbReference>
<dbReference type="InterPro" id="IPR008906">
    <property type="entry name" value="HATC_C_dom"/>
</dbReference>
<dbReference type="InterPro" id="IPR052717">
    <property type="entry name" value="Vacuolar_transposase_reg"/>
</dbReference>
<name>A0A9D3XIP3_9SAUR</name>
<dbReference type="Pfam" id="PF21549">
    <property type="entry name" value="PRDM2_PR"/>
    <property type="match status" value="1"/>
</dbReference>
<evidence type="ECO:0000256" key="4">
    <source>
        <dbReference type="ARBA" id="ARBA00022833"/>
    </source>
</evidence>
<keyword evidence="6" id="KW-0539">Nucleus</keyword>
<evidence type="ECO:0000259" key="10">
    <source>
        <dbReference type="PROSITE" id="PS50808"/>
    </source>
</evidence>
<evidence type="ECO:0000313" key="11">
    <source>
        <dbReference type="EMBL" id="KAH1180618.1"/>
    </source>
</evidence>
<keyword evidence="4" id="KW-0862">Zinc</keyword>
<dbReference type="PROSITE" id="PS50808">
    <property type="entry name" value="ZF_BED"/>
    <property type="match status" value="1"/>
</dbReference>
<keyword evidence="12" id="KW-1185">Reference proteome</keyword>
<dbReference type="AlphaFoldDB" id="A0A9D3XIP3"/>
<comment type="subcellular location">
    <subcellularLocation>
        <location evidence="1">Nucleus</location>
    </subcellularLocation>
</comment>
<dbReference type="InterPro" id="IPR036236">
    <property type="entry name" value="Znf_C2H2_sf"/>
</dbReference>
<dbReference type="GO" id="GO:0003677">
    <property type="term" value="F:DNA binding"/>
    <property type="evidence" value="ECO:0007669"/>
    <property type="project" value="UniProtKB-KW"/>
</dbReference>
<evidence type="ECO:0000313" key="12">
    <source>
        <dbReference type="Proteomes" id="UP000827986"/>
    </source>
</evidence>
<feature type="signal peptide" evidence="8">
    <location>
        <begin position="1"/>
        <end position="26"/>
    </location>
</feature>
<keyword evidence="5" id="KW-0238">DNA-binding</keyword>
<sequence length="1090" mass="117445">MAALRACRLLPPPLLLLLLLPGRCRAGGCRGLGPRVSRGAGRCAAAAGVNIHERVVNIHEGVAVTRDDDSIHFRKRGTLLWSPAPEPSLSLSQKQLCEEERAKLRDVAALNGLYRVRIPRRPLGAVEEAGVEYVTSFVRACSLVDSHLSDRLTVHTDGAGNVIGVSIVTVPGSCHGAEVEDVDLEAFNTTVLLQQPVPAAVPETAAFIERLELEQAQRAKNPQEQKSFFAKYWMYIIPVVLFLMMSGAPDAGGQGGGNGGGAGGGGRPAMQVSEDACAQLEDELLFCEDCRLYFRDACPQHGAPTFIADSPVPARAPSRALLSLPQGLLVKERPQGGLGVWSALPALPRGCIFGPYQGEVVLEHGECTLFSWAVRENGSYFYIDASDDSKSSWMRYVACASTEEEHNLTVFQYRGRIYYRACQAIGAGAELLVWIGEEYARTLGLQLGAHFKYEFGEKELLLKMFQDLQAKPPEPPPAAAPYLCGDVASPRGHLHRAGPPAPAFPLLEGTQNLVGLGRAQSRYWTFFGFQGDAYGRILDKSKIICKLCGVRLSYSGNTTNLRQHLIYKHRREYNQLVGAPDPPKGAPPPAAPLGRTTRAVADFLVWDLMPLEVVEGEGFGQMLNALDPGYKPPAAAFLAHTLLRERHLQGQAKVTALARGLPHCALSLDLWPHSPGLSYLTLTLHYVDDTFEACARVLGSRPLPEEPSPESLAGALGWAAEEWGVRESGAYAVGPHGPAAWQAAAALGWQALPCVGQALGGATEAVLALPPIRSALERCRRLAAWALAVPGRAEEPLLRAQLKRLLWDGAQWQSAHGLLHGLLEQAEALGGLGPEGEPALRPQDWAALQDAADVLKPLAVAASTFTKEPFAGLSLVKPVLTSLLYKHLALGEWDSELARAAKGAAHRELSRRYAEPEVERALNLACALDPRFRSLDFLSPPDRAETLRLLALEAARLAEAPGASPSPPPPPPKQPRQDSAIEYLLGDLCSVRGGAGAGSVQQRAEQESASFQTAGASSLGQEPLQWWKTHHAQYPLLARAARQLLCVPATAAPAAWLFGEAGQAVYRKRAALAPEHVDMLLFLHGNRAVL</sequence>
<dbReference type="Pfam" id="PF02892">
    <property type="entry name" value="zf-BED"/>
    <property type="match status" value="1"/>
</dbReference>
<dbReference type="EMBL" id="JAHDVG010000469">
    <property type="protein sequence ID" value="KAH1180618.1"/>
    <property type="molecule type" value="Genomic_DNA"/>
</dbReference>
<evidence type="ECO:0000256" key="8">
    <source>
        <dbReference type="SAM" id="SignalP"/>
    </source>
</evidence>
<dbReference type="GO" id="GO:0006357">
    <property type="term" value="P:regulation of transcription by RNA polymerase II"/>
    <property type="evidence" value="ECO:0007669"/>
    <property type="project" value="TreeGrafter"/>
</dbReference>
<reference evidence="11" key="1">
    <citation type="submission" date="2021-09" db="EMBL/GenBank/DDBJ databases">
        <title>The genome of Mauremys mutica provides insights into the evolution of semi-aquatic lifestyle.</title>
        <authorList>
            <person name="Gong S."/>
            <person name="Gao Y."/>
        </authorList>
    </citation>
    <scope>NUCLEOTIDE SEQUENCE</scope>
    <source>
        <strain evidence="11">MM-2020</strain>
        <tissue evidence="11">Muscle</tissue>
    </source>
</reference>
<dbReference type="PANTHER" id="PTHR46169">
    <property type="entry name" value="DNA REPLICATION-RELATED ELEMENT FACTOR, ISOFORM A"/>
    <property type="match status" value="1"/>
</dbReference>
<feature type="domain" description="SET" evidence="9">
    <location>
        <begin position="326"/>
        <end position="436"/>
    </location>
</feature>
<evidence type="ECO:0000256" key="6">
    <source>
        <dbReference type="ARBA" id="ARBA00023242"/>
    </source>
</evidence>
<dbReference type="InterPro" id="IPR012337">
    <property type="entry name" value="RNaseH-like_sf"/>
</dbReference>
<dbReference type="GO" id="GO:0005634">
    <property type="term" value="C:nucleus"/>
    <property type="evidence" value="ECO:0007669"/>
    <property type="project" value="UniProtKB-SubCell"/>
</dbReference>
<dbReference type="InterPro" id="IPR046341">
    <property type="entry name" value="SET_dom_sf"/>
</dbReference>
<evidence type="ECO:0000256" key="2">
    <source>
        <dbReference type="ARBA" id="ARBA00022723"/>
    </source>
</evidence>
<protein>
    <submittedName>
        <fullName evidence="11">Uncharacterized protein</fullName>
    </submittedName>
</protein>
<feature type="domain" description="BED-type" evidence="10">
    <location>
        <begin position="518"/>
        <end position="576"/>
    </location>
</feature>
<dbReference type="CDD" id="cd22209">
    <property type="entry name" value="EMC10"/>
    <property type="match status" value="1"/>
</dbReference>
<dbReference type="Proteomes" id="UP000827986">
    <property type="component" value="Unassembled WGS sequence"/>
</dbReference>